<dbReference type="Proteomes" id="UP000613002">
    <property type="component" value="Unassembled WGS sequence"/>
</dbReference>
<dbReference type="InterPro" id="IPR019079">
    <property type="entry name" value="Capsule_synth_CapA"/>
</dbReference>
<name>A0AA89NMK7_9BACL</name>
<dbReference type="SUPFAM" id="SSF56300">
    <property type="entry name" value="Metallo-dependent phosphatases"/>
    <property type="match status" value="1"/>
</dbReference>
<dbReference type="Pfam" id="PF09587">
    <property type="entry name" value="PGA_cap"/>
    <property type="match status" value="1"/>
</dbReference>
<feature type="domain" description="Capsule synthesis protein CapA" evidence="2">
    <location>
        <begin position="121"/>
        <end position="348"/>
    </location>
</feature>
<dbReference type="InterPro" id="IPR052169">
    <property type="entry name" value="CW_Biosynth-Accessory"/>
</dbReference>
<dbReference type="PANTHER" id="PTHR33393:SF13">
    <property type="entry name" value="PGA BIOSYNTHESIS PROTEIN CAPA"/>
    <property type="match status" value="1"/>
</dbReference>
<protein>
    <submittedName>
        <fullName evidence="3">Poly-gamma-glutamate synthesis protein (Capsule biosynthesis protein)</fullName>
    </submittedName>
</protein>
<evidence type="ECO:0000313" key="3">
    <source>
        <dbReference type="EMBL" id="MBB3870445.1"/>
    </source>
</evidence>
<dbReference type="CDD" id="cd07381">
    <property type="entry name" value="MPP_CapA"/>
    <property type="match status" value="1"/>
</dbReference>
<reference evidence="3 4" key="1">
    <citation type="submission" date="2020-08" db="EMBL/GenBank/DDBJ databases">
        <title>Genomic Encyclopedia of Type Strains, Phase IV (KMG-IV): sequencing the most valuable type-strain genomes for metagenomic binning, comparative biology and taxonomic classification.</title>
        <authorList>
            <person name="Goeker M."/>
        </authorList>
    </citation>
    <scope>NUCLEOTIDE SEQUENCE [LARGE SCALE GENOMIC DNA]</scope>
    <source>
        <strain evidence="3 4">DSM 14590</strain>
    </source>
</reference>
<accession>A0AA89NMK7</accession>
<comment type="caution">
    <text evidence="3">The sequence shown here is derived from an EMBL/GenBank/DDBJ whole genome shotgun (WGS) entry which is preliminary data.</text>
</comment>
<dbReference type="Gene3D" id="3.60.21.10">
    <property type="match status" value="1"/>
</dbReference>
<dbReference type="EMBL" id="JACICZ010000027">
    <property type="protein sequence ID" value="MBB3870445.1"/>
    <property type="molecule type" value="Genomic_DNA"/>
</dbReference>
<comment type="similarity">
    <text evidence="1">Belongs to the CapA family.</text>
</comment>
<gene>
    <name evidence="3" type="ORF">HNR78_003400</name>
</gene>
<dbReference type="SMART" id="SM00854">
    <property type="entry name" value="PGA_cap"/>
    <property type="match status" value="1"/>
</dbReference>
<keyword evidence="4" id="KW-1185">Reference proteome</keyword>
<evidence type="ECO:0000256" key="1">
    <source>
        <dbReference type="ARBA" id="ARBA00005662"/>
    </source>
</evidence>
<dbReference type="AlphaFoldDB" id="A0AA89NMK7"/>
<evidence type="ECO:0000259" key="2">
    <source>
        <dbReference type="SMART" id="SM00854"/>
    </source>
</evidence>
<evidence type="ECO:0000313" key="4">
    <source>
        <dbReference type="Proteomes" id="UP000613002"/>
    </source>
</evidence>
<dbReference type="PANTHER" id="PTHR33393">
    <property type="entry name" value="POLYGLUTAMINE SYNTHESIS ACCESSORY PROTEIN RV0574C-RELATED"/>
    <property type="match status" value="1"/>
</dbReference>
<dbReference type="InterPro" id="IPR029052">
    <property type="entry name" value="Metallo-depent_PP-like"/>
</dbReference>
<proteinExistence type="inferred from homology"/>
<sequence>MVSRLKHITYALIAAFIFLTILPAANKVEAKVFWGKTELKSGMIGKVTILQDTNLYRIKDNNIVRKAKKGQEFRVYFNRYRQGIGRLYGLGVGIYVPQSSAIKYETVPQTLKREQQVTSITLSAAGDVTLGRDENYGYVNSFDDVAKRNGIRFFSKNIEPIFKNDDFTTVNLETTLTTSTRKANKKFRFRGHPSYAKILTFAGIEAVNLANNHTYDYLQKGYEDTIASLKKEGIGYFDEKHPMLTTVKGIKIGVIGYKGWVDNSQVRKQILNDIRSLRKKGANIVLVHFHWGVERSYIPNTTQKSLGRFAIDSGADLVVGHHPHVIQGIEEYKGKFIVYSLGNFMFGGNKNPADKDTFIFQQTFYVQNGKLTARKEIRIIPCRISSVTTRNNYQPTPLTGSEAKRVKTKILNLSAKIKKPTWTVYEK</sequence>
<organism evidence="3 4">
    <name type="scientific">Parageobacillus toebii NBRC 107807</name>
    <dbReference type="NCBI Taxonomy" id="1223503"/>
    <lineage>
        <taxon>Bacteria</taxon>
        <taxon>Bacillati</taxon>
        <taxon>Bacillota</taxon>
        <taxon>Bacilli</taxon>
        <taxon>Bacillales</taxon>
        <taxon>Anoxybacillaceae</taxon>
        <taxon>Parageobacillus</taxon>
    </lineage>
</organism>